<dbReference type="AlphaFoldDB" id="A0A6M4JB05"/>
<dbReference type="GO" id="GO:0003677">
    <property type="term" value="F:DNA binding"/>
    <property type="evidence" value="ECO:0007669"/>
    <property type="project" value="UniProtKB-KW"/>
</dbReference>
<gene>
    <name evidence="3" type="ORF">HLA92_01815</name>
</gene>
<name>A0A6M4JB05_9MOLU</name>
<dbReference type="GO" id="GO:0009307">
    <property type="term" value="P:DNA restriction-modification system"/>
    <property type="evidence" value="ECO:0007669"/>
    <property type="project" value="UniProtKB-KW"/>
</dbReference>
<sequence>MKFYVGKFNAYQRTYVISPKQYFYLFLKECENQIDNLKNNSQGSVIKFITKNMLESITIIEHNNSDEINDKINYVYQNLINLNKKLEFLLKIKQIMLHKYFK</sequence>
<keyword evidence="2" id="KW-0238">DNA-binding</keyword>
<dbReference type="EMBL" id="CP053097">
    <property type="protein sequence ID" value="QJR44163.1"/>
    <property type="molecule type" value="Genomic_DNA"/>
</dbReference>
<reference evidence="3 4" key="1">
    <citation type="submission" date="2020-05" db="EMBL/GenBank/DDBJ databases">
        <title>Novel Mycoplasma species detected in Mirounga angustirostris (northern elephant seal) from the USA.</title>
        <authorList>
            <person name="Volokhov D.V."/>
        </authorList>
    </citation>
    <scope>NUCLEOTIDE SEQUENCE [LARGE SCALE GENOMIC DNA]</scope>
    <source>
        <strain evidence="3 4">Mirounga ES2806-NAS</strain>
    </source>
</reference>
<organism evidence="3 4">
    <name type="scientific">Mycoplasma miroungirhinis</name>
    <dbReference type="NCBI Taxonomy" id="754516"/>
    <lineage>
        <taxon>Bacteria</taxon>
        <taxon>Bacillati</taxon>
        <taxon>Mycoplasmatota</taxon>
        <taxon>Mollicutes</taxon>
        <taxon>Mycoplasmataceae</taxon>
        <taxon>Mycoplasma</taxon>
    </lineage>
</organism>
<dbReference type="Gene3D" id="3.90.220.20">
    <property type="entry name" value="DNA methylase specificity domains"/>
    <property type="match status" value="1"/>
</dbReference>
<dbReference type="InterPro" id="IPR044946">
    <property type="entry name" value="Restrct_endonuc_typeI_TRD_sf"/>
</dbReference>
<protein>
    <recommendedName>
        <fullName evidence="5">Type I restriction modification DNA specificity domain-containing protein</fullName>
    </recommendedName>
</protein>
<dbReference type="REBASE" id="395294">
    <property type="entry name" value="S1.MmyNASORF1820P"/>
</dbReference>
<evidence type="ECO:0000256" key="2">
    <source>
        <dbReference type="ARBA" id="ARBA00023125"/>
    </source>
</evidence>
<dbReference type="KEGG" id="mmio:HLA92_01815"/>
<accession>A0A6M4JB05</accession>
<evidence type="ECO:0000313" key="3">
    <source>
        <dbReference type="EMBL" id="QJR44163.1"/>
    </source>
</evidence>
<dbReference type="SUPFAM" id="SSF116734">
    <property type="entry name" value="DNA methylase specificity domain"/>
    <property type="match status" value="1"/>
</dbReference>
<evidence type="ECO:0000256" key="1">
    <source>
        <dbReference type="ARBA" id="ARBA00022747"/>
    </source>
</evidence>
<keyword evidence="1" id="KW-0680">Restriction system</keyword>
<dbReference type="RefSeq" id="WP_171112962.1">
    <property type="nucleotide sequence ID" value="NZ_CP053097.1"/>
</dbReference>
<dbReference type="Proteomes" id="UP000502118">
    <property type="component" value="Chromosome"/>
</dbReference>
<keyword evidence="4" id="KW-1185">Reference proteome</keyword>
<evidence type="ECO:0008006" key="5">
    <source>
        <dbReference type="Google" id="ProtNLM"/>
    </source>
</evidence>
<evidence type="ECO:0000313" key="4">
    <source>
        <dbReference type="Proteomes" id="UP000502118"/>
    </source>
</evidence>
<proteinExistence type="predicted"/>